<reference evidence="1 2" key="1">
    <citation type="journal article" date="2023" name="Nucleic Acids Res.">
        <title>The hologenome of Daphnia magna reveals possible DNA methylation and microbiome-mediated evolution of the host genome.</title>
        <authorList>
            <person name="Chaturvedi A."/>
            <person name="Li X."/>
            <person name="Dhandapani V."/>
            <person name="Marshall H."/>
            <person name="Kissane S."/>
            <person name="Cuenca-Cambronero M."/>
            <person name="Asole G."/>
            <person name="Calvet F."/>
            <person name="Ruiz-Romero M."/>
            <person name="Marangio P."/>
            <person name="Guigo R."/>
            <person name="Rago D."/>
            <person name="Mirbahai L."/>
            <person name="Eastwood N."/>
            <person name="Colbourne J.K."/>
            <person name="Zhou J."/>
            <person name="Mallon E."/>
            <person name="Orsini L."/>
        </authorList>
    </citation>
    <scope>NUCLEOTIDE SEQUENCE [LARGE SCALE GENOMIC DNA]</scope>
    <source>
        <strain evidence="1">LRV0_1</strain>
    </source>
</reference>
<evidence type="ECO:0000313" key="2">
    <source>
        <dbReference type="Proteomes" id="UP001234178"/>
    </source>
</evidence>
<gene>
    <name evidence="1" type="ORF">OUZ56_010933</name>
</gene>
<keyword evidence="2" id="KW-1185">Reference proteome</keyword>
<name>A0ABQ9YYT2_9CRUS</name>
<organism evidence="1 2">
    <name type="scientific">Daphnia magna</name>
    <dbReference type="NCBI Taxonomy" id="35525"/>
    <lineage>
        <taxon>Eukaryota</taxon>
        <taxon>Metazoa</taxon>
        <taxon>Ecdysozoa</taxon>
        <taxon>Arthropoda</taxon>
        <taxon>Crustacea</taxon>
        <taxon>Branchiopoda</taxon>
        <taxon>Diplostraca</taxon>
        <taxon>Cladocera</taxon>
        <taxon>Anomopoda</taxon>
        <taxon>Daphniidae</taxon>
        <taxon>Daphnia</taxon>
    </lineage>
</organism>
<dbReference type="EMBL" id="JAOYFB010000002">
    <property type="protein sequence ID" value="KAK4005809.1"/>
    <property type="molecule type" value="Genomic_DNA"/>
</dbReference>
<sequence>MGRVRLEFLSNLRSACSTPSLFDYFNTLVNQMINDYNEVEEYQCFVMSHQLYKWWVPKVSVRLRGSVGKTRWGFM</sequence>
<dbReference type="Proteomes" id="UP001234178">
    <property type="component" value="Unassembled WGS sequence"/>
</dbReference>
<comment type="caution">
    <text evidence="1">The sequence shown here is derived from an EMBL/GenBank/DDBJ whole genome shotgun (WGS) entry which is preliminary data.</text>
</comment>
<proteinExistence type="predicted"/>
<protein>
    <submittedName>
        <fullName evidence="1">Uncharacterized protein</fullName>
    </submittedName>
</protein>
<evidence type="ECO:0000313" key="1">
    <source>
        <dbReference type="EMBL" id="KAK4005809.1"/>
    </source>
</evidence>
<accession>A0ABQ9YYT2</accession>